<comment type="caution">
    <text evidence="6">The sequence shown here is derived from an EMBL/GenBank/DDBJ whole genome shotgun (WGS) entry which is preliminary data.</text>
</comment>
<evidence type="ECO:0000313" key="7">
    <source>
        <dbReference type="Proteomes" id="UP001174909"/>
    </source>
</evidence>
<keyword evidence="7" id="KW-1185">Reference proteome</keyword>
<gene>
    <name evidence="6" type="ORF">GBAR_LOCUS25223</name>
</gene>
<keyword evidence="5" id="KW-0636">Prenylation</keyword>
<name>A0AA35XBR1_GEOBA</name>
<evidence type="ECO:0000256" key="3">
    <source>
        <dbReference type="ARBA" id="ARBA00023134"/>
    </source>
</evidence>
<dbReference type="AlphaFoldDB" id="A0AA35XBR1"/>
<dbReference type="GO" id="GO:0003924">
    <property type="term" value="F:GTPase activity"/>
    <property type="evidence" value="ECO:0007669"/>
    <property type="project" value="InterPro"/>
</dbReference>
<organism evidence="6 7">
    <name type="scientific">Geodia barretti</name>
    <name type="common">Barrett's horny sponge</name>
    <dbReference type="NCBI Taxonomy" id="519541"/>
    <lineage>
        <taxon>Eukaryota</taxon>
        <taxon>Metazoa</taxon>
        <taxon>Porifera</taxon>
        <taxon>Demospongiae</taxon>
        <taxon>Heteroscleromorpha</taxon>
        <taxon>Tetractinellida</taxon>
        <taxon>Astrophorina</taxon>
        <taxon>Geodiidae</taxon>
        <taxon>Geodia</taxon>
    </lineage>
</organism>
<dbReference type="Gene3D" id="3.40.50.300">
    <property type="entry name" value="P-loop containing nucleotide triphosphate hydrolases"/>
    <property type="match status" value="1"/>
</dbReference>
<accession>A0AA35XBR1</accession>
<dbReference type="InterPro" id="IPR001806">
    <property type="entry name" value="Small_GTPase"/>
</dbReference>
<proteinExistence type="inferred from homology"/>
<protein>
    <submittedName>
        <fullName evidence="6">Ras-related protein Rab-13</fullName>
    </submittedName>
</protein>
<dbReference type="GO" id="GO:0005525">
    <property type="term" value="F:GTP binding"/>
    <property type="evidence" value="ECO:0007669"/>
    <property type="project" value="UniProtKB-KW"/>
</dbReference>
<dbReference type="SUPFAM" id="SSF52540">
    <property type="entry name" value="P-loop containing nucleoside triphosphate hydrolases"/>
    <property type="match status" value="1"/>
</dbReference>
<evidence type="ECO:0000256" key="1">
    <source>
        <dbReference type="ARBA" id="ARBA00006270"/>
    </source>
</evidence>
<dbReference type="Proteomes" id="UP001174909">
    <property type="component" value="Unassembled WGS sequence"/>
</dbReference>
<evidence type="ECO:0000256" key="5">
    <source>
        <dbReference type="ARBA" id="ARBA00023289"/>
    </source>
</evidence>
<dbReference type="FunFam" id="3.40.50.300:FF:001447">
    <property type="entry name" value="Ras-related protein Rab-1B"/>
    <property type="match status" value="1"/>
</dbReference>
<keyword evidence="4" id="KW-0449">Lipoprotein</keyword>
<dbReference type="PANTHER" id="PTHR47980">
    <property type="entry name" value="LD44762P"/>
    <property type="match status" value="1"/>
</dbReference>
<feature type="non-terminal residue" evidence="6">
    <location>
        <position position="1"/>
    </location>
</feature>
<keyword evidence="3" id="KW-0342">GTP-binding</keyword>
<dbReference type="Pfam" id="PF00071">
    <property type="entry name" value="Ras"/>
    <property type="match status" value="1"/>
</dbReference>
<dbReference type="InterPro" id="IPR005225">
    <property type="entry name" value="Small_GTP-bd"/>
</dbReference>
<dbReference type="InterPro" id="IPR027417">
    <property type="entry name" value="P-loop_NTPase"/>
</dbReference>
<dbReference type="InterPro" id="IPR050305">
    <property type="entry name" value="Small_GTPase_Rab"/>
</dbReference>
<keyword evidence="2" id="KW-0547">Nucleotide-binding</keyword>
<evidence type="ECO:0000256" key="4">
    <source>
        <dbReference type="ARBA" id="ARBA00023288"/>
    </source>
</evidence>
<dbReference type="PROSITE" id="PS51419">
    <property type="entry name" value="RAB"/>
    <property type="match status" value="1"/>
</dbReference>
<evidence type="ECO:0000256" key="2">
    <source>
        <dbReference type="ARBA" id="ARBA00022741"/>
    </source>
</evidence>
<reference evidence="6" key="1">
    <citation type="submission" date="2023-03" db="EMBL/GenBank/DDBJ databases">
        <authorList>
            <person name="Steffen K."/>
            <person name="Cardenas P."/>
        </authorList>
    </citation>
    <scope>NUCLEOTIDE SEQUENCE</scope>
</reference>
<dbReference type="EMBL" id="CASHTH010003485">
    <property type="protein sequence ID" value="CAI8045595.1"/>
    <property type="molecule type" value="Genomic_DNA"/>
</dbReference>
<dbReference type="PRINTS" id="PR00449">
    <property type="entry name" value="RASTRNSFRMNG"/>
</dbReference>
<comment type="similarity">
    <text evidence="1">Belongs to the small GTPase superfamily. Rab family.</text>
</comment>
<evidence type="ECO:0000313" key="6">
    <source>
        <dbReference type="EMBL" id="CAI8045595.1"/>
    </source>
</evidence>
<sequence length="81" mass="8919">MAGSGEHDVSFEVLLIGDSWVGKSCVAETYDEDSPHPTSLGRTMGVHFVTKTIEVEGKKVKLQIWDTPGEQRIRGIITAYL</sequence>
<dbReference type="NCBIfam" id="TIGR00231">
    <property type="entry name" value="small_GTP"/>
    <property type="match status" value="1"/>
</dbReference>